<comment type="caution">
    <text evidence="1">The sequence shown here is derived from an EMBL/GenBank/DDBJ whole genome shotgun (WGS) entry which is preliminary data.</text>
</comment>
<dbReference type="Pfam" id="PF06169">
    <property type="entry name" value="DUF982"/>
    <property type="match status" value="1"/>
</dbReference>
<accession>A0A6M7UCM4</accession>
<organism evidence="1 2">
    <name type="scientific">Rhizobium loti</name>
    <name type="common">Mesorhizobium loti</name>
    <dbReference type="NCBI Taxonomy" id="381"/>
    <lineage>
        <taxon>Bacteria</taxon>
        <taxon>Pseudomonadati</taxon>
        <taxon>Pseudomonadota</taxon>
        <taxon>Alphaproteobacteria</taxon>
        <taxon>Hyphomicrobiales</taxon>
        <taxon>Phyllobacteriaceae</taxon>
        <taxon>Mesorhizobium</taxon>
    </lineage>
</organism>
<gene>
    <name evidence="1" type="ORF">A8145_19140</name>
</gene>
<dbReference type="InterPro" id="IPR010385">
    <property type="entry name" value="DUF982"/>
</dbReference>
<sequence>MEDGMFKQAIFVRDDGFALRRIDCVMDAIEFLEEWPIERRGLLHAAASDACYSAYDGRRSVDAAHKTFTTWARRVGVIEDVPVAPPWMTGPKISGPDHSAEIDG</sequence>
<reference evidence="1 2" key="1">
    <citation type="submission" date="2016-05" db="EMBL/GenBank/DDBJ databases">
        <authorList>
            <person name="Ramsay J.P."/>
        </authorList>
    </citation>
    <scope>NUCLEOTIDE SEQUENCE [LARGE SCALE GENOMIC DNA]</scope>
    <source>
        <strain evidence="1 2">NZP2042</strain>
    </source>
</reference>
<dbReference type="Gene3D" id="6.10.250.730">
    <property type="match status" value="1"/>
</dbReference>
<proteinExistence type="predicted"/>
<evidence type="ECO:0000313" key="1">
    <source>
        <dbReference type="EMBL" id="OBQ63253.1"/>
    </source>
</evidence>
<dbReference type="EMBL" id="LYTK01000019">
    <property type="protein sequence ID" value="OBQ63253.1"/>
    <property type="molecule type" value="Genomic_DNA"/>
</dbReference>
<dbReference type="AlphaFoldDB" id="A0A6M7UCM4"/>
<protein>
    <submittedName>
        <fullName evidence="1">Uncharacterized protein</fullName>
    </submittedName>
</protein>
<evidence type="ECO:0000313" key="2">
    <source>
        <dbReference type="Proteomes" id="UP000093737"/>
    </source>
</evidence>
<name>A0A6M7UCM4_RHILI</name>
<dbReference type="RefSeq" id="WP_056572018.1">
    <property type="nucleotide sequence ID" value="NZ_CP033334.1"/>
</dbReference>
<dbReference type="Proteomes" id="UP000093737">
    <property type="component" value="Unassembled WGS sequence"/>
</dbReference>